<dbReference type="GO" id="GO:0010052">
    <property type="term" value="P:guard cell differentiation"/>
    <property type="evidence" value="ECO:0007669"/>
    <property type="project" value="TreeGrafter"/>
</dbReference>
<gene>
    <name evidence="7" type="ORF">KP509_19G011300</name>
</gene>
<dbReference type="AlphaFoldDB" id="A0A8T2SHT8"/>
<evidence type="ECO:0000256" key="5">
    <source>
        <dbReference type="ARBA" id="ARBA00023157"/>
    </source>
</evidence>
<reference evidence="7" key="1">
    <citation type="submission" date="2021-08" db="EMBL/GenBank/DDBJ databases">
        <title>WGS assembly of Ceratopteris richardii.</title>
        <authorList>
            <person name="Marchant D.B."/>
            <person name="Chen G."/>
            <person name="Jenkins J."/>
            <person name="Shu S."/>
            <person name="Leebens-Mack J."/>
            <person name="Grimwood J."/>
            <person name="Schmutz J."/>
            <person name="Soltis P."/>
            <person name="Soltis D."/>
            <person name="Chen Z.-H."/>
        </authorList>
    </citation>
    <scope>NUCLEOTIDE SEQUENCE</scope>
    <source>
        <strain evidence="7">Whitten #5841</strain>
        <tissue evidence="7">Leaf</tissue>
    </source>
</reference>
<evidence type="ECO:0000256" key="2">
    <source>
        <dbReference type="ARBA" id="ARBA00008127"/>
    </source>
</evidence>
<evidence type="ECO:0008006" key="9">
    <source>
        <dbReference type="Google" id="ProtNLM"/>
    </source>
</evidence>
<dbReference type="InterPro" id="IPR039455">
    <property type="entry name" value="EPFL"/>
</dbReference>
<evidence type="ECO:0000313" key="7">
    <source>
        <dbReference type="EMBL" id="KAH7351716.1"/>
    </source>
</evidence>
<dbReference type="PANTHER" id="PTHR33109:SF3">
    <property type="entry name" value="EPIDERMAL PATTERNING FACTOR-LIKE PROTEIN"/>
    <property type="match status" value="1"/>
</dbReference>
<keyword evidence="5" id="KW-1015">Disulfide bond</keyword>
<evidence type="ECO:0000256" key="4">
    <source>
        <dbReference type="ARBA" id="ARBA00022729"/>
    </source>
</evidence>
<evidence type="ECO:0000256" key="1">
    <source>
        <dbReference type="ARBA" id="ARBA00004613"/>
    </source>
</evidence>
<dbReference type="PANTHER" id="PTHR33109">
    <property type="entry name" value="EPIDERMAL PATTERNING FACTOR-LIKE PROTEIN 4"/>
    <property type="match status" value="1"/>
</dbReference>
<dbReference type="Proteomes" id="UP000825935">
    <property type="component" value="Chromosome 19"/>
</dbReference>
<sequence length="194" mass="21957">MPSVSAMLCPPSRISCNARMLLLQLLIHVFLIRGTHTRAIRRAPGLMVLQATRIGCRAGRSVTPTEMHGADLRMPCTWREYHPHHDAQDRDVERFSALQGSIEDTVHPNRNKKQLTQIEKRMGSRPPLCSNKCNACSPCEAVQMPTPLVPSKNRRPEKRVTSAISESHAFFHLDYSNYQPEGWKCKCGNLVYNP</sequence>
<keyword evidence="3" id="KW-0964">Secreted</keyword>
<keyword evidence="4 6" id="KW-0732">Signal</keyword>
<keyword evidence="8" id="KW-1185">Reference proteome</keyword>
<proteinExistence type="inferred from homology"/>
<evidence type="ECO:0000256" key="6">
    <source>
        <dbReference type="SAM" id="SignalP"/>
    </source>
</evidence>
<comment type="caution">
    <text evidence="7">The sequence shown here is derived from an EMBL/GenBank/DDBJ whole genome shotgun (WGS) entry which is preliminary data.</text>
</comment>
<dbReference type="Pfam" id="PF17181">
    <property type="entry name" value="EPF"/>
    <property type="match status" value="1"/>
</dbReference>
<feature type="signal peptide" evidence="6">
    <location>
        <begin position="1"/>
        <end position="37"/>
    </location>
</feature>
<comment type="subcellular location">
    <subcellularLocation>
        <location evidence="1">Secreted</location>
    </subcellularLocation>
</comment>
<comment type="similarity">
    <text evidence="2">Belongs to the plant cysteine rich small secretory peptide family. Epidermal patterning factor subfamily.</text>
</comment>
<dbReference type="OrthoDB" id="1843021at2759"/>
<evidence type="ECO:0000256" key="3">
    <source>
        <dbReference type="ARBA" id="ARBA00022525"/>
    </source>
</evidence>
<protein>
    <recommendedName>
        <fullName evidence="9">Epidermal patterning factor-like protein</fullName>
    </recommendedName>
</protein>
<feature type="chain" id="PRO_5035762336" description="Epidermal patterning factor-like protein" evidence="6">
    <location>
        <begin position="38"/>
        <end position="194"/>
    </location>
</feature>
<accession>A0A8T2SHT8</accession>
<dbReference type="GO" id="GO:0005576">
    <property type="term" value="C:extracellular region"/>
    <property type="evidence" value="ECO:0007669"/>
    <property type="project" value="UniProtKB-SubCell"/>
</dbReference>
<organism evidence="7 8">
    <name type="scientific">Ceratopteris richardii</name>
    <name type="common">Triangle waterfern</name>
    <dbReference type="NCBI Taxonomy" id="49495"/>
    <lineage>
        <taxon>Eukaryota</taxon>
        <taxon>Viridiplantae</taxon>
        <taxon>Streptophyta</taxon>
        <taxon>Embryophyta</taxon>
        <taxon>Tracheophyta</taxon>
        <taxon>Polypodiopsida</taxon>
        <taxon>Polypodiidae</taxon>
        <taxon>Polypodiales</taxon>
        <taxon>Pteridineae</taxon>
        <taxon>Pteridaceae</taxon>
        <taxon>Parkerioideae</taxon>
        <taxon>Ceratopteris</taxon>
    </lineage>
</organism>
<name>A0A8T2SHT8_CERRI</name>
<evidence type="ECO:0000313" key="8">
    <source>
        <dbReference type="Proteomes" id="UP000825935"/>
    </source>
</evidence>
<dbReference type="EMBL" id="CM035424">
    <property type="protein sequence ID" value="KAH7351716.1"/>
    <property type="molecule type" value="Genomic_DNA"/>
</dbReference>